<evidence type="ECO:0000313" key="2">
    <source>
        <dbReference type="RefSeq" id="XP_039119111.1"/>
    </source>
</evidence>
<dbReference type="AlphaFoldDB" id="A0AB40AVV5"/>
<gene>
    <name evidence="2" type="primary">LOC120255331</name>
</gene>
<protein>
    <submittedName>
        <fullName evidence="2">Uncharacterized protein LOC120255331 isoform X2</fullName>
    </submittedName>
</protein>
<accession>A0AB40AVV5</accession>
<dbReference type="Proteomes" id="UP001515500">
    <property type="component" value="Unplaced"/>
</dbReference>
<dbReference type="RefSeq" id="XP_039119111.1">
    <property type="nucleotide sequence ID" value="XM_039263177.1"/>
</dbReference>
<name>A0AB40AVV5_DIOCR</name>
<organism evidence="1 2">
    <name type="scientific">Dioscorea cayennensis subsp. rotundata</name>
    <name type="common">White Guinea yam</name>
    <name type="synonym">Dioscorea rotundata</name>
    <dbReference type="NCBI Taxonomy" id="55577"/>
    <lineage>
        <taxon>Eukaryota</taxon>
        <taxon>Viridiplantae</taxon>
        <taxon>Streptophyta</taxon>
        <taxon>Embryophyta</taxon>
        <taxon>Tracheophyta</taxon>
        <taxon>Spermatophyta</taxon>
        <taxon>Magnoliopsida</taxon>
        <taxon>Liliopsida</taxon>
        <taxon>Dioscoreales</taxon>
        <taxon>Dioscoreaceae</taxon>
        <taxon>Dioscorea</taxon>
    </lineage>
</organism>
<proteinExistence type="predicted"/>
<evidence type="ECO:0000313" key="1">
    <source>
        <dbReference type="Proteomes" id="UP001515500"/>
    </source>
</evidence>
<sequence length="113" mass="12348">MLAISTPSASSMRSSTPPFCLQQASIITGCGEKQSDELAKARSASHLRDCQRDNRYGSAPITAAYKPLRKILLPYDSGGVELLFLPLGPTLSKTCLSRIYQLKEDMTQNLILT</sequence>
<reference evidence="2" key="1">
    <citation type="submission" date="2025-08" db="UniProtKB">
        <authorList>
            <consortium name="RefSeq"/>
        </authorList>
    </citation>
    <scope>IDENTIFICATION</scope>
</reference>
<dbReference type="GeneID" id="120255331"/>
<keyword evidence="1" id="KW-1185">Reference proteome</keyword>